<evidence type="ECO:0000313" key="2">
    <source>
        <dbReference type="EMBL" id="KAJ7715630.1"/>
    </source>
</evidence>
<reference evidence="2" key="1">
    <citation type="submission" date="2023-03" db="EMBL/GenBank/DDBJ databases">
        <title>Massive genome expansion in bonnet fungi (Mycena s.s.) driven by repeated elements and novel gene families across ecological guilds.</title>
        <authorList>
            <consortium name="Lawrence Berkeley National Laboratory"/>
            <person name="Harder C.B."/>
            <person name="Miyauchi S."/>
            <person name="Viragh M."/>
            <person name="Kuo A."/>
            <person name="Thoen E."/>
            <person name="Andreopoulos B."/>
            <person name="Lu D."/>
            <person name="Skrede I."/>
            <person name="Drula E."/>
            <person name="Henrissat B."/>
            <person name="Morin E."/>
            <person name="Kohler A."/>
            <person name="Barry K."/>
            <person name="LaButti K."/>
            <person name="Morin E."/>
            <person name="Salamov A."/>
            <person name="Lipzen A."/>
            <person name="Mereny Z."/>
            <person name="Hegedus B."/>
            <person name="Baldrian P."/>
            <person name="Stursova M."/>
            <person name="Weitz H."/>
            <person name="Taylor A."/>
            <person name="Grigoriev I.V."/>
            <person name="Nagy L.G."/>
            <person name="Martin F."/>
            <person name="Kauserud H."/>
        </authorList>
    </citation>
    <scope>NUCLEOTIDE SEQUENCE</scope>
    <source>
        <strain evidence="2">CBHHK182m</strain>
    </source>
</reference>
<feature type="compositionally biased region" description="Acidic residues" evidence="1">
    <location>
        <begin position="436"/>
        <end position="466"/>
    </location>
</feature>
<name>A0AAD7H9E6_9AGAR</name>
<feature type="region of interest" description="Disordered" evidence="1">
    <location>
        <begin position="617"/>
        <end position="642"/>
    </location>
</feature>
<organism evidence="2 3">
    <name type="scientific">Mycena metata</name>
    <dbReference type="NCBI Taxonomy" id="1033252"/>
    <lineage>
        <taxon>Eukaryota</taxon>
        <taxon>Fungi</taxon>
        <taxon>Dikarya</taxon>
        <taxon>Basidiomycota</taxon>
        <taxon>Agaricomycotina</taxon>
        <taxon>Agaricomycetes</taxon>
        <taxon>Agaricomycetidae</taxon>
        <taxon>Agaricales</taxon>
        <taxon>Marasmiineae</taxon>
        <taxon>Mycenaceae</taxon>
        <taxon>Mycena</taxon>
    </lineage>
</organism>
<proteinExistence type="predicted"/>
<protein>
    <submittedName>
        <fullName evidence="2">Uncharacterized protein</fullName>
    </submittedName>
</protein>
<gene>
    <name evidence="2" type="ORF">B0H16DRAFT_1477248</name>
</gene>
<evidence type="ECO:0000313" key="3">
    <source>
        <dbReference type="Proteomes" id="UP001215598"/>
    </source>
</evidence>
<dbReference type="AlphaFoldDB" id="A0AAD7H9E6"/>
<sequence length="795" mass="88646">MSKKPKDAKKNFFKRKRPKSRKTIVLSTCGLFHSGDSGNDGVEVERCKFSKAICIDERLRWCMVMLGRKSRRKNVRWSWVSAMDAQWAMQRSSSSNARSKASSRVPPAIGRRHNIRRKRLKQKSMPVNFHCLSSFKSIPSSKIAFKSTSLASQRALTVCRMASITPLRSSADRKRRGHKSGTAAEGKFGDLRKRSQASIAATTSWSEILRSSMAANAPGVGILAGSKRVYTTGSTEVFVLLPTIERKVFRWAKEPLAAASATRLRELAEAQRVACRRRSTAERSRYSIAGGPTGAKLVSLKLQRKAADKVRTKVDMSEFGQQLFGSQTIKADPKHLYVCPFHLGPNLHPWLCATYSSTGFVLVALSVNFSKPPIPQEHQLFQEGKRRCPSWTLHQTLNLPHCVSALQCEICGAYFKHLQEARLKHKPLKLRPPTSEPEESQSEGSEDEEDSEDDEDRSSEDDDNESLMDPLFRLQDLRGKMRTMAWFDSGAERSQDAGAVVALSMQLAEVEVKKDDALAQNAQLQAQLKFTKQHADNTDMYLRMRLTEIEKGRDDVLHRNEELQAQLQISRTARADLSLARADGDQARTDRDRVRQELSSAQQKITSLSQELANIDSARSRKRSHAPSTITNNIPASTNGIAPPLARTAEEQQWEALHRMQRPQPADHPLTIAHFLQHNEDTTFKGIPTSGPKWVIDMRDVLAVPGEYSNLLSRTNKQVGPVASLTPCVFGEKPESLSDGDVAGLLAEKGLTVSSADDSWQFCYKYLAAHAAQLPPPPNYLTFGAESPLRSPLLV</sequence>
<comment type="caution">
    <text evidence="2">The sequence shown here is derived from an EMBL/GenBank/DDBJ whole genome shotgun (WGS) entry which is preliminary data.</text>
</comment>
<evidence type="ECO:0000256" key="1">
    <source>
        <dbReference type="SAM" id="MobiDB-lite"/>
    </source>
</evidence>
<dbReference type="Proteomes" id="UP001215598">
    <property type="component" value="Unassembled WGS sequence"/>
</dbReference>
<feature type="compositionally biased region" description="Polar residues" evidence="1">
    <location>
        <begin position="626"/>
        <end position="640"/>
    </location>
</feature>
<keyword evidence="3" id="KW-1185">Reference proteome</keyword>
<dbReference type="EMBL" id="JARKIB010000304">
    <property type="protein sequence ID" value="KAJ7715630.1"/>
    <property type="molecule type" value="Genomic_DNA"/>
</dbReference>
<accession>A0AAD7H9E6</accession>
<feature type="region of interest" description="Disordered" evidence="1">
    <location>
        <begin position="426"/>
        <end position="470"/>
    </location>
</feature>